<dbReference type="GO" id="GO:0072657">
    <property type="term" value="P:protein localization to membrane"/>
    <property type="evidence" value="ECO:0007669"/>
    <property type="project" value="TreeGrafter"/>
</dbReference>
<name>A0A183J0I2_9BILA</name>
<comment type="caution">
    <text evidence="7">Lacks conserved residue(s) required for the propagation of feature annotation.</text>
</comment>
<evidence type="ECO:0000256" key="5">
    <source>
        <dbReference type="ARBA" id="ARBA00022989"/>
    </source>
</evidence>
<feature type="transmembrane region" description="Helical" evidence="7">
    <location>
        <begin position="71"/>
        <end position="93"/>
    </location>
</feature>
<reference evidence="10" key="1">
    <citation type="submission" date="2016-06" db="UniProtKB">
        <authorList>
            <consortium name="WormBaseParasite"/>
        </authorList>
    </citation>
    <scope>IDENTIFICATION</scope>
</reference>
<organism evidence="10">
    <name type="scientific">Soboliphyme baturini</name>
    <dbReference type="NCBI Taxonomy" id="241478"/>
    <lineage>
        <taxon>Eukaryota</taxon>
        <taxon>Metazoa</taxon>
        <taxon>Ecdysozoa</taxon>
        <taxon>Nematoda</taxon>
        <taxon>Enoplea</taxon>
        <taxon>Dorylaimia</taxon>
        <taxon>Dioctophymatida</taxon>
        <taxon>Dioctophymatoidea</taxon>
        <taxon>Soboliphymatidae</taxon>
        <taxon>Soboliphyme</taxon>
    </lineage>
</organism>
<evidence type="ECO:0000256" key="2">
    <source>
        <dbReference type="ARBA" id="ARBA00005227"/>
    </source>
</evidence>
<reference evidence="8 9" key="2">
    <citation type="submission" date="2018-11" db="EMBL/GenBank/DDBJ databases">
        <authorList>
            <consortium name="Pathogen Informatics"/>
        </authorList>
    </citation>
    <scope>NUCLEOTIDE SEQUENCE [LARGE SCALE GENOMIC DNA]</scope>
</reference>
<gene>
    <name evidence="8" type="ORF">SBAD_LOCUS9380</name>
</gene>
<comment type="subcellular location">
    <subcellularLocation>
        <location evidence="1">Membrane</location>
        <topology evidence="1">Multi-pass membrane protein</topology>
    </subcellularLocation>
</comment>
<dbReference type="Proteomes" id="UP000270296">
    <property type="component" value="Unassembled WGS sequence"/>
</dbReference>
<dbReference type="EMBL" id="UZAM01012651">
    <property type="protein sequence ID" value="VDP22845.1"/>
    <property type="molecule type" value="Genomic_DNA"/>
</dbReference>
<sequence length="107" mass="12395">MLLVVLLLVVVTMCITIALDQFSYRNCNRSLRLHLFLLLFFLQDKVSMPVLVLFTDYLFRMFGLFQTAFYFGYMAVFSLTLGIMCGTFGYIAANRFVQKIYSAVKID</sequence>
<keyword evidence="3 7" id="KW-0812">Transmembrane</keyword>
<dbReference type="GO" id="GO:0016020">
    <property type="term" value="C:membrane"/>
    <property type="evidence" value="ECO:0007669"/>
    <property type="project" value="UniProtKB-SubCell"/>
</dbReference>
<feature type="transmembrane region" description="Helical" evidence="7">
    <location>
        <begin position="34"/>
        <end position="59"/>
    </location>
</feature>
<comment type="similarity">
    <text evidence="2 7">Belongs to the nonaspanin (TM9SF) (TC 9.A.2) family.</text>
</comment>
<feature type="signal peptide" evidence="7">
    <location>
        <begin position="1"/>
        <end position="18"/>
    </location>
</feature>
<dbReference type="PANTHER" id="PTHR10766:SF41">
    <property type="entry name" value="TRANSMEMBRANE 9 SUPERFAMILY MEMBER 3"/>
    <property type="match status" value="1"/>
</dbReference>
<feature type="chain" id="PRO_5043073807" description="Transmembrane 9 superfamily member" evidence="7">
    <location>
        <begin position="19"/>
        <end position="107"/>
    </location>
</feature>
<evidence type="ECO:0000313" key="10">
    <source>
        <dbReference type="WBParaSite" id="SBAD_0000971901-mRNA-1"/>
    </source>
</evidence>
<dbReference type="WBParaSite" id="SBAD_0000971901-mRNA-1">
    <property type="protein sequence ID" value="SBAD_0000971901-mRNA-1"/>
    <property type="gene ID" value="SBAD_0000971901"/>
</dbReference>
<dbReference type="OrthoDB" id="1666796at2759"/>
<evidence type="ECO:0000256" key="7">
    <source>
        <dbReference type="RuleBase" id="RU363079"/>
    </source>
</evidence>
<accession>A0A183J0I2</accession>
<evidence type="ECO:0000256" key="1">
    <source>
        <dbReference type="ARBA" id="ARBA00004141"/>
    </source>
</evidence>
<keyword evidence="9" id="KW-1185">Reference proteome</keyword>
<keyword evidence="5 7" id="KW-1133">Transmembrane helix</keyword>
<dbReference type="InterPro" id="IPR004240">
    <property type="entry name" value="EMP70"/>
</dbReference>
<dbReference type="AlphaFoldDB" id="A0A183J0I2"/>
<evidence type="ECO:0000313" key="9">
    <source>
        <dbReference type="Proteomes" id="UP000270296"/>
    </source>
</evidence>
<protein>
    <recommendedName>
        <fullName evidence="7">Transmembrane 9 superfamily member</fullName>
    </recommendedName>
</protein>
<evidence type="ECO:0000313" key="8">
    <source>
        <dbReference type="EMBL" id="VDP22845.1"/>
    </source>
</evidence>
<keyword evidence="6 7" id="KW-0472">Membrane</keyword>
<dbReference type="PANTHER" id="PTHR10766">
    <property type="entry name" value="TRANSMEMBRANE 9 SUPERFAMILY PROTEIN"/>
    <property type="match status" value="1"/>
</dbReference>
<evidence type="ECO:0000256" key="3">
    <source>
        <dbReference type="ARBA" id="ARBA00022692"/>
    </source>
</evidence>
<proteinExistence type="inferred from homology"/>
<evidence type="ECO:0000256" key="6">
    <source>
        <dbReference type="ARBA" id="ARBA00023136"/>
    </source>
</evidence>
<keyword evidence="4 7" id="KW-0732">Signal</keyword>
<evidence type="ECO:0000256" key="4">
    <source>
        <dbReference type="ARBA" id="ARBA00022729"/>
    </source>
</evidence>